<evidence type="ECO:0000256" key="5">
    <source>
        <dbReference type="ARBA" id="ARBA00023315"/>
    </source>
</evidence>
<dbReference type="Pfam" id="PF13444">
    <property type="entry name" value="Acetyltransf_5"/>
    <property type="match status" value="1"/>
</dbReference>
<gene>
    <name evidence="11" type="ORF">BegalDRAFT_1534</name>
</gene>
<comment type="similarity">
    <text evidence="6">Belongs to the acetyltransferase family. OlsB subfamily.</text>
</comment>
<keyword evidence="4" id="KW-0443">Lipid metabolism</keyword>
<name>I3CFM3_9GAMM</name>
<evidence type="ECO:0000256" key="2">
    <source>
        <dbReference type="ARBA" id="ARBA00022516"/>
    </source>
</evidence>
<keyword evidence="2" id="KW-0444">Lipid biosynthesis</keyword>
<keyword evidence="5" id="KW-0012">Acyltransferase</keyword>
<comment type="pathway">
    <text evidence="1">Lipid metabolism.</text>
</comment>
<protein>
    <recommendedName>
        <fullName evidence="8">L-ornithine N(alpha)-acyltransferase</fullName>
        <ecNumber evidence="7">2.3.2.30</ecNumber>
    </recommendedName>
</protein>
<dbReference type="RefSeq" id="WP_002685340.1">
    <property type="nucleotide sequence ID" value="NZ_JH600070.1"/>
</dbReference>
<comment type="catalytic activity">
    <reaction evidence="10">
        <text>a (3R)-hydroxyacyl-[ACP] + L-ornithine = a lyso-ornithine lipid + holo-[ACP] + H(+)</text>
        <dbReference type="Rhea" id="RHEA:20633"/>
        <dbReference type="Rhea" id="RHEA-COMP:9685"/>
        <dbReference type="Rhea" id="RHEA-COMP:9945"/>
        <dbReference type="ChEBI" id="CHEBI:15378"/>
        <dbReference type="ChEBI" id="CHEBI:46911"/>
        <dbReference type="ChEBI" id="CHEBI:64479"/>
        <dbReference type="ChEBI" id="CHEBI:78827"/>
        <dbReference type="ChEBI" id="CHEBI:138482"/>
        <dbReference type="EC" id="2.3.2.30"/>
    </reaction>
    <physiologicalReaction direction="left-to-right" evidence="10">
        <dbReference type="Rhea" id="RHEA:20634"/>
    </physiologicalReaction>
</comment>
<comment type="function">
    <text evidence="9">Catalyzes the first step in the biosynthesis of ornithine lipids, which are phosphorus-free membrane lipids. Catalyzes the 3-hydroxyacyl-acyl carrier protein-dependent acylation of ornithine to form lyso-ornithine lipid (LOL).</text>
</comment>
<evidence type="ECO:0000256" key="1">
    <source>
        <dbReference type="ARBA" id="ARBA00005189"/>
    </source>
</evidence>
<reference evidence="11 12" key="1">
    <citation type="submission" date="2011-11" db="EMBL/GenBank/DDBJ databases">
        <title>Improved High-Quality Draft sequence of Beggiatoa alba B18lD.</title>
        <authorList>
            <consortium name="US DOE Joint Genome Institute"/>
            <person name="Lucas S."/>
            <person name="Han J."/>
            <person name="Lapidus A."/>
            <person name="Cheng J.-F."/>
            <person name="Goodwin L."/>
            <person name="Pitluck S."/>
            <person name="Peters L."/>
            <person name="Mikhailova N."/>
            <person name="Held B."/>
            <person name="Detter J.C."/>
            <person name="Han C."/>
            <person name="Tapia R."/>
            <person name="Land M."/>
            <person name="Hauser L."/>
            <person name="Kyrpides N."/>
            <person name="Ivanova N."/>
            <person name="Pagani I."/>
            <person name="Samuel K."/>
            <person name="Teske A."/>
            <person name="Mueller J."/>
            <person name="Woyke T."/>
        </authorList>
    </citation>
    <scope>NUCLEOTIDE SEQUENCE [LARGE SCALE GENOMIC DNA]</scope>
    <source>
        <strain evidence="11 12">B18LD</strain>
    </source>
</reference>
<dbReference type="EMBL" id="JH600070">
    <property type="protein sequence ID" value="EIJ42416.1"/>
    <property type="molecule type" value="Genomic_DNA"/>
</dbReference>
<evidence type="ECO:0000256" key="9">
    <source>
        <dbReference type="ARBA" id="ARBA00045724"/>
    </source>
</evidence>
<dbReference type="Proteomes" id="UP000005744">
    <property type="component" value="Unassembled WGS sequence"/>
</dbReference>
<evidence type="ECO:0000313" key="11">
    <source>
        <dbReference type="EMBL" id="EIJ42416.1"/>
    </source>
</evidence>
<dbReference type="GO" id="GO:0043810">
    <property type="term" value="F:ornithine-acyl [acyl carrier protein] N-acyltransferase activity"/>
    <property type="evidence" value="ECO:0007669"/>
    <property type="project" value="UniProtKB-EC"/>
</dbReference>
<dbReference type="GO" id="GO:0006629">
    <property type="term" value="P:lipid metabolic process"/>
    <property type="evidence" value="ECO:0007669"/>
    <property type="project" value="UniProtKB-KW"/>
</dbReference>
<proteinExistence type="inferred from homology"/>
<evidence type="ECO:0000256" key="10">
    <source>
        <dbReference type="ARBA" id="ARBA00047785"/>
    </source>
</evidence>
<evidence type="ECO:0000256" key="4">
    <source>
        <dbReference type="ARBA" id="ARBA00023098"/>
    </source>
</evidence>
<dbReference type="InterPro" id="IPR052351">
    <property type="entry name" value="Ornithine_N-alpha-AT"/>
</dbReference>
<dbReference type="HOGENOM" id="CLU_058962_0_0_6"/>
<dbReference type="PANTHER" id="PTHR37323">
    <property type="entry name" value="GCN5-RELATED N-ACETYLTRANSFERASE"/>
    <property type="match status" value="1"/>
</dbReference>
<dbReference type="STRING" id="395493.BegalDRAFT_1534"/>
<dbReference type="PANTHER" id="PTHR37323:SF1">
    <property type="entry name" value="L-ORNITHINE N(ALPHA)-ACYLTRANSFERASE"/>
    <property type="match status" value="1"/>
</dbReference>
<keyword evidence="12" id="KW-1185">Reference proteome</keyword>
<dbReference type="eggNOG" id="COG3176">
    <property type="taxonomic scope" value="Bacteria"/>
</dbReference>
<sequence length="263" mass="30210">MNTNNTIVRDVDDKQKCYVTITTNKAEVRQAQALRYQVFSEEMGATLNTSLSGYDIDAFDDYCQHVLVRESITHQVVGCTRILTNEQAKLAGGFYSESEFDLSRVLRLEGRFMEIGRTCVHPEYRTGGVITLLWSGIARFMVEEGFDYLMGCASIPMPTDDHHSLFDHFRERYFSNDQLRVTPKIPLRKTVEEDTFNLDTPSLLKAYLRLGAQICGEPYWDADFKVADVFILLDLDNLQDRYMKHFVNRATRPTHNTLHTVAA</sequence>
<evidence type="ECO:0000256" key="6">
    <source>
        <dbReference type="ARBA" id="ARBA00038095"/>
    </source>
</evidence>
<organism evidence="11 12">
    <name type="scientific">Beggiatoa alba B18LD</name>
    <dbReference type="NCBI Taxonomy" id="395493"/>
    <lineage>
        <taxon>Bacteria</taxon>
        <taxon>Pseudomonadati</taxon>
        <taxon>Pseudomonadota</taxon>
        <taxon>Gammaproteobacteria</taxon>
        <taxon>Thiotrichales</taxon>
        <taxon>Thiotrichaceae</taxon>
        <taxon>Beggiatoa</taxon>
    </lineage>
</organism>
<dbReference type="Gene3D" id="3.40.630.30">
    <property type="match status" value="1"/>
</dbReference>
<evidence type="ECO:0000256" key="3">
    <source>
        <dbReference type="ARBA" id="ARBA00022679"/>
    </source>
</evidence>
<evidence type="ECO:0000256" key="7">
    <source>
        <dbReference type="ARBA" id="ARBA00039058"/>
    </source>
</evidence>
<keyword evidence="3" id="KW-0808">Transferase</keyword>
<dbReference type="InterPro" id="IPR016181">
    <property type="entry name" value="Acyl_CoA_acyltransferase"/>
</dbReference>
<dbReference type="EC" id="2.3.2.30" evidence="7"/>
<dbReference type="OrthoDB" id="9787072at2"/>
<evidence type="ECO:0000313" key="12">
    <source>
        <dbReference type="Proteomes" id="UP000005744"/>
    </source>
</evidence>
<dbReference type="SUPFAM" id="SSF55729">
    <property type="entry name" value="Acyl-CoA N-acyltransferases (Nat)"/>
    <property type="match status" value="1"/>
</dbReference>
<evidence type="ECO:0000256" key="8">
    <source>
        <dbReference type="ARBA" id="ARBA00039866"/>
    </source>
</evidence>
<accession>I3CFM3</accession>
<dbReference type="AlphaFoldDB" id="I3CFM3"/>